<accession>H7EPH8</accession>
<protein>
    <recommendedName>
        <fullName evidence="4">N-acetyltransferase domain-containing protein</fullName>
    </recommendedName>
</protein>
<keyword evidence="1" id="KW-0812">Transmembrane</keyword>
<organism evidence="2 3">
    <name type="scientific">Treponema saccharophilum DSM 2985</name>
    <dbReference type="NCBI Taxonomy" id="907348"/>
    <lineage>
        <taxon>Bacteria</taxon>
        <taxon>Pseudomonadati</taxon>
        <taxon>Spirochaetota</taxon>
        <taxon>Spirochaetia</taxon>
        <taxon>Spirochaetales</taxon>
        <taxon>Treponemataceae</taxon>
        <taxon>Treponema</taxon>
    </lineage>
</organism>
<dbReference type="RefSeq" id="WP_002706546.1">
    <property type="nucleotide sequence ID" value="NZ_AGRW01000055.1"/>
</dbReference>
<dbReference type="InterPro" id="IPR016181">
    <property type="entry name" value="Acyl_CoA_acyltransferase"/>
</dbReference>
<comment type="caution">
    <text evidence="2">The sequence shown here is derived from an EMBL/GenBank/DDBJ whole genome shotgun (WGS) entry which is preliminary data.</text>
</comment>
<dbReference type="STRING" id="907348.TresaDRAFT_0473"/>
<name>H7EPH8_9SPIR</name>
<evidence type="ECO:0000313" key="2">
    <source>
        <dbReference type="EMBL" id="EIC00379.1"/>
    </source>
</evidence>
<feature type="transmembrane region" description="Helical" evidence="1">
    <location>
        <begin position="41"/>
        <end position="66"/>
    </location>
</feature>
<dbReference type="OrthoDB" id="677174at2"/>
<feature type="transmembrane region" description="Helical" evidence="1">
    <location>
        <begin position="6"/>
        <end position="29"/>
    </location>
</feature>
<dbReference type="eggNOG" id="COG1246">
    <property type="taxonomic scope" value="Bacteria"/>
</dbReference>
<dbReference type="AlphaFoldDB" id="H7EPH8"/>
<dbReference type="SUPFAM" id="SSF55729">
    <property type="entry name" value="Acyl-CoA N-acyltransferases (Nat)"/>
    <property type="match status" value="1"/>
</dbReference>
<evidence type="ECO:0000256" key="1">
    <source>
        <dbReference type="SAM" id="Phobius"/>
    </source>
</evidence>
<sequence>MDIIELIGYFGSFLVIVSMLMTSVVRLRIINAIGSSIFTGYALIIHSYPTAAMNFCLVLINLFNLYKLLSNKVSYSVVEVSADDSFLRHLLSACEQDIKKFFPEFSRNVEFSRAFIVCNESSPVGILLGTAEGDSLRVKLDYALPKFRDCSVGKYLYAHLASEGIRHLRVADASSKHAPYLRAMGFIPDGTDFAKEL</sequence>
<evidence type="ECO:0000313" key="3">
    <source>
        <dbReference type="Proteomes" id="UP000003571"/>
    </source>
</evidence>
<dbReference type="PATRIC" id="fig|907348.3.peg.2879"/>
<evidence type="ECO:0008006" key="4">
    <source>
        <dbReference type="Google" id="ProtNLM"/>
    </source>
</evidence>
<reference evidence="2 3" key="1">
    <citation type="submission" date="2011-09" db="EMBL/GenBank/DDBJ databases">
        <title>The draft genome of Treponema saccharophilum DSM 2985.</title>
        <authorList>
            <consortium name="US DOE Joint Genome Institute (JGI-PGF)"/>
            <person name="Lucas S."/>
            <person name="Copeland A."/>
            <person name="Lapidus A."/>
            <person name="Glavina del Rio T."/>
            <person name="Dalin E."/>
            <person name="Tice H."/>
            <person name="Bruce D."/>
            <person name="Goodwin L."/>
            <person name="Pitluck S."/>
            <person name="Peters L."/>
            <person name="Kyrpides N."/>
            <person name="Mavromatis K."/>
            <person name="Ivanova N."/>
            <person name="Markowitz V."/>
            <person name="Cheng J.-F."/>
            <person name="Hugenholtz P."/>
            <person name="Woyke T."/>
            <person name="Wu D."/>
            <person name="Gronow S."/>
            <person name="Wellnitz S."/>
            <person name="Brambilla E."/>
            <person name="Klenk H.-P."/>
            <person name="Eisen J.A."/>
        </authorList>
    </citation>
    <scope>NUCLEOTIDE SEQUENCE [LARGE SCALE GENOMIC DNA]</scope>
    <source>
        <strain evidence="2 3">DSM 2985</strain>
    </source>
</reference>
<keyword evidence="1" id="KW-0472">Membrane</keyword>
<keyword evidence="3" id="KW-1185">Reference proteome</keyword>
<proteinExistence type="predicted"/>
<gene>
    <name evidence="2" type="ORF">TresaDRAFT_0473</name>
</gene>
<dbReference type="Proteomes" id="UP000003571">
    <property type="component" value="Unassembled WGS sequence"/>
</dbReference>
<keyword evidence="1" id="KW-1133">Transmembrane helix</keyword>
<dbReference type="EMBL" id="AGRW01000055">
    <property type="protein sequence ID" value="EIC00379.1"/>
    <property type="molecule type" value="Genomic_DNA"/>
</dbReference>